<dbReference type="EMBL" id="JAZDQT010000001">
    <property type="protein sequence ID" value="MEE1944224.1"/>
    <property type="molecule type" value="Genomic_DNA"/>
</dbReference>
<reference evidence="8 9" key="1">
    <citation type="submission" date="2024-01" db="EMBL/GenBank/DDBJ databases">
        <title>Pedobacter sp. nov., isolated from fresh soil.</title>
        <authorList>
            <person name="Le N.T.T."/>
        </authorList>
    </citation>
    <scope>NUCLEOTIDE SEQUENCE [LARGE SCALE GENOMIC DNA]</scope>
    <source>
        <strain evidence="8 9">KR3-3</strain>
    </source>
</reference>
<evidence type="ECO:0000256" key="3">
    <source>
        <dbReference type="ARBA" id="ARBA00022729"/>
    </source>
</evidence>
<dbReference type="InterPro" id="IPR012944">
    <property type="entry name" value="SusD_RagB_dom"/>
</dbReference>
<comment type="caution">
    <text evidence="8">The sequence shown here is derived from an EMBL/GenBank/DDBJ whole genome shotgun (WGS) entry which is preliminary data.</text>
</comment>
<keyword evidence="4" id="KW-0472">Membrane</keyword>
<comment type="similarity">
    <text evidence="2">Belongs to the SusD family.</text>
</comment>
<evidence type="ECO:0000313" key="9">
    <source>
        <dbReference type="Proteomes" id="UP001336835"/>
    </source>
</evidence>
<dbReference type="Pfam" id="PF07980">
    <property type="entry name" value="SusD_RagB"/>
    <property type="match status" value="1"/>
</dbReference>
<organism evidence="8 9">
    <name type="scientific">Pedobacter albus</name>
    <dbReference type="NCBI Taxonomy" id="3113905"/>
    <lineage>
        <taxon>Bacteria</taxon>
        <taxon>Pseudomonadati</taxon>
        <taxon>Bacteroidota</taxon>
        <taxon>Sphingobacteriia</taxon>
        <taxon>Sphingobacteriales</taxon>
        <taxon>Sphingobacteriaceae</taxon>
        <taxon>Pedobacter</taxon>
    </lineage>
</organism>
<proteinExistence type="inferred from homology"/>
<comment type="subcellular location">
    <subcellularLocation>
        <location evidence="1">Cell outer membrane</location>
    </subcellularLocation>
</comment>
<keyword evidence="9" id="KW-1185">Reference proteome</keyword>
<dbReference type="InterPro" id="IPR011990">
    <property type="entry name" value="TPR-like_helical_dom_sf"/>
</dbReference>
<keyword evidence="3" id="KW-0732">Signal</keyword>
<evidence type="ECO:0000256" key="4">
    <source>
        <dbReference type="ARBA" id="ARBA00023136"/>
    </source>
</evidence>
<dbReference type="PROSITE" id="PS51257">
    <property type="entry name" value="PROKAR_LIPOPROTEIN"/>
    <property type="match status" value="1"/>
</dbReference>
<evidence type="ECO:0000256" key="2">
    <source>
        <dbReference type="ARBA" id="ARBA00006275"/>
    </source>
</evidence>
<dbReference type="RefSeq" id="WP_330106599.1">
    <property type="nucleotide sequence ID" value="NZ_JAZDQT010000001.1"/>
</dbReference>
<dbReference type="InterPro" id="IPR033985">
    <property type="entry name" value="SusD-like_N"/>
</dbReference>
<protein>
    <submittedName>
        <fullName evidence="8">RagB/SusD family nutrient uptake outer membrane protein</fullName>
    </submittedName>
</protein>
<dbReference type="CDD" id="cd08977">
    <property type="entry name" value="SusD"/>
    <property type="match status" value="1"/>
</dbReference>
<dbReference type="SUPFAM" id="SSF48452">
    <property type="entry name" value="TPR-like"/>
    <property type="match status" value="1"/>
</dbReference>
<accession>A0ABU7I4A9</accession>
<dbReference type="Proteomes" id="UP001336835">
    <property type="component" value="Unassembled WGS sequence"/>
</dbReference>
<dbReference type="Gene3D" id="1.25.40.390">
    <property type="match status" value="1"/>
</dbReference>
<evidence type="ECO:0000256" key="5">
    <source>
        <dbReference type="ARBA" id="ARBA00023237"/>
    </source>
</evidence>
<evidence type="ECO:0000259" key="7">
    <source>
        <dbReference type="Pfam" id="PF14322"/>
    </source>
</evidence>
<sequence length="551" mass="61869">MKTRYLNILILAGCVFTIASCQKNLIEKEPLQNLKEDVVFDTTDSIGYYTEQFLNNIYSYVPNGYNRIDNNYLDAGSDDAIASGLNMSIERFTRSTLTANNNPDDAYSKNYTGIRLANIMLANIDKINLISSNAANKGYWKAEARFLRTLFYFELVKRFGGVPLIGDRVFNFTDDLNIPRNSYDECVNYIVSECDAVMPQLRKDPIDNTNLGRATQGAAMALKARMLLYAASPLYNTQNDLTKWTKAADAAKAIMDISSGKFALEATYANAFLSRTSREIIFAFQAANSNTVEYANSPMGYLANNTVSQGRTSPTQELVDAFEMANGKAITDATSGYSDTNPYVNRDPRFYQTIFHNGMTWLGRGVETFDGGRDRPGGVSTQTRTGYYARKFMGSNTTGSTYASVTHNFPIFRYAEVLLNYAEAKNEASGPDATVYTAIQSIRQRAGLNPFVLAAGLTQAQMRDVIRHERRVEMAFEEQRFWDIRRWKIAEQVMNKPLTGIRITKNATTGVLSYARVPVITAVFTVPKMYQYPIPYGEMVKNNRLQQNPGW</sequence>
<feature type="domain" description="SusD-like N-terminal" evidence="7">
    <location>
        <begin position="51"/>
        <end position="228"/>
    </location>
</feature>
<evidence type="ECO:0000256" key="1">
    <source>
        <dbReference type="ARBA" id="ARBA00004442"/>
    </source>
</evidence>
<keyword evidence="5" id="KW-0998">Cell outer membrane</keyword>
<gene>
    <name evidence="8" type="ORF">VRU48_03830</name>
</gene>
<evidence type="ECO:0000259" key="6">
    <source>
        <dbReference type="Pfam" id="PF07980"/>
    </source>
</evidence>
<dbReference type="Pfam" id="PF14322">
    <property type="entry name" value="SusD-like_3"/>
    <property type="match status" value="1"/>
</dbReference>
<evidence type="ECO:0000313" key="8">
    <source>
        <dbReference type="EMBL" id="MEE1944224.1"/>
    </source>
</evidence>
<feature type="domain" description="RagB/SusD" evidence="6">
    <location>
        <begin position="279"/>
        <end position="551"/>
    </location>
</feature>
<name>A0ABU7I4A9_9SPHI</name>